<accession>A0A8A7KD98</accession>
<dbReference type="InterPro" id="IPR036116">
    <property type="entry name" value="FN3_sf"/>
</dbReference>
<dbReference type="EMBL" id="CP046640">
    <property type="protein sequence ID" value="QTL99833.1"/>
    <property type="molecule type" value="Genomic_DNA"/>
</dbReference>
<dbReference type="AlphaFoldDB" id="A0A8A7KD98"/>
<dbReference type="RefSeq" id="WP_230868156.1">
    <property type="nucleotide sequence ID" value="NZ_CP046640.1"/>
</dbReference>
<sequence>MKQIDSGFLERLESDNYKIKLKQQVDWDKDGAFNENEDISDYIKSVTISKKLEGDLGVNVVDTATVILDNSNEDFSPKNLSGKFAGNVVPNSFSEIRAGIADNTLAENEILLFDGYVQEIKPSFNKYEATLKMKDYISILQNEECPDKFYYNYLREEIIKEWLDIVGINYTDNTIDRTTTTISDSFEDKNMWEAIQDLAKSIWADVYIENGTFYLKTRISPDYEGEQAAVYTFSTDNEAYDENIFEITEEYKSTNLYNQVKLTSQPLIKQARQAIWTGAEEETEVQEEYSGSDIVWSNDKQRYELQLTYVPEGETTEQATKNTPIIPGSISVYDINTDTNYILNGGLASSDYDKGVIAFEAAHGELEIADTDTLRVKYQFYFNKLAPHGIREFIIHLDDPAVNIEPLNLLARFSDDNQQIDYSFIEKEFMLTGKSEKQFYLQAGVVINWRISNIVGSEERAVQKDGHINIPTTGNYTIKTSLVPSENIIFWRLFKELLVEIIDPNGNTILSEKASHIFIQTFKKALFIKYLDDIGQNISDPDDISLDFEQKIYEDQKNVKVKITNKTDRPIELYGYLLNREDTKNTPILVGEPLQRSNVIEITEADQPSIEAYGKYEMSDIELDYISSETELKKLAKYLLYQYSTPKSVLTIKTKPLPFLELMDKVHVHQKNRDIDNDFFIKEIKHGFKNGKWEMELKLEQAQASNWEYTADGNPALNGINNGEPSDFITLNKVTGVNALLLKASTKGSRVEISWNKSSQYDLSHYNIYRKPAEESTYTIIDSVDYRTNSYIDTTVEYGSEYSYKVSIVDNSGNEAELSDEDTVEIIAGSPGVIEWDRITWFADKVELVWQPHPDDSFDQYEITVENG</sequence>
<evidence type="ECO:0000313" key="2">
    <source>
        <dbReference type="EMBL" id="QTL99833.1"/>
    </source>
</evidence>
<dbReference type="Gene3D" id="2.60.40.10">
    <property type="entry name" value="Immunoglobulins"/>
    <property type="match status" value="1"/>
</dbReference>
<proteinExistence type="predicted"/>
<protein>
    <recommendedName>
        <fullName evidence="1">Fibronectin type-III domain-containing protein</fullName>
    </recommendedName>
</protein>
<feature type="domain" description="Fibronectin type-III" evidence="1">
    <location>
        <begin position="736"/>
        <end position="830"/>
    </location>
</feature>
<keyword evidence="3" id="KW-1185">Reference proteome</keyword>
<gene>
    <name evidence="2" type="ORF">GM661_18670</name>
</gene>
<evidence type="ECO:0000313" key="3">
    <source>
        <dbReference type="Proteomes" id="UP000665020"/>
    </source>
</evidence>
<evidence type="ECO:0000259" key="1">
    <source>
        <dbReference type="PROSITE" id="PS50853"/>
    </source>
</evidence>
<organism evidence="2 3">
    <name type="scientific">Iocasia fonsfrigidae</name>
    <dbReference type="NCBI Taxonomy" id="2682810"/>
    <lineage>
        <taxon>Bacteria</taxon>
        <taxon>Bacillati</taxon>
        <taxon>Bacillota</taxon>
        <taxon>Clostridia</taxon>
        <taxon>Halanaerobiales</taxon>
        <taxon>Halanaerobiaceae</taxon>
        <taxon>Iocasia</taxon>
    </lineage>
</organism>
<dbReference type="KEGG" id="ifn:GM661_18670"/>
<name>A0A8A7KD98_9FIRM</name>
<reference evidence="2" key="1">
    <citation type="submission" date="2019-12" db="EMBL/GenBank/DDBJ databases">
        <authorList>
            <person name="zhang j."/>
            <person name="sun C.M."/>
        </authorList>
    </citation>
    <scope>NUCLEOTIDE SEQUENCE</scope>
    <source>
        <strain evidence="2">NS-1</strain>
    </source>
</reference>
<dbReference type="Proteomes" id="UP000665020">
    <property type="component" value="Chromosome"/>
</dbReference>
<dbReference type="InterPro" id="IPR003961">
    <property type="entry name" value="FN3_dom"/>
</dbReference>
<dbReference type="InterPro" id="IPR013783">
    <property type="entry name" value="Ig-like_fold"/>
</dbReference>
<dbReference type="CDD" id="cd00063">
    <property type="entry name" value="FN3"/>
    <property type="match status" value="1"/>
</dbReference>
<dbReference type="SUPFAM" id="SSF49265">
    <property type="entry name" value="Fibronectin type III"/>
    <property type="match status" value="1"/>
</dbReference>
<dbReference type="PROSITE" id="PS50853">
    <property type="entry name" value="FN3"/>
    <property type="match status" value="1"/>
</dbReference>